<proteinExistence type="predicted"/>
<keyword evidence="1" id="KW-1133">Transmembrane helix</keyword>
<feature type="transmembrane region" description="Helical" evidence="1">
    <location>
        <begin position="291"/>
        <end position="311"/>
    </location>
</feature>
<feature type="transmembrane region" description="Helical" evidence="1">
    <location>
        <begin position="89"/>
        <end position="112"/>
    </location>
</feature>
<keyword evidence="1" id="KW-0812">Transmembrane</keyword>
<evidence type="ECO:0000256" key="2">
    <source>
        <dbReference type="SAM" id="SignalP"/>
    </source>
</evidence>
<feature type="transmembrane region" description="Helical" evidence="1">
    <location>
        <begin position="363"/>
        <end position="381"/>
    </location>
</feature>
<evidence type="ECO:0000313" key="4">
    <source>
        <dbReference type="Proteomes" id="UP000023152"/>
    </source>
</evidence>
<evidence type="ECO:0000313" key="3">
    <source>
        <dbReference type="EMBL" id="ETO25764.1"/>
    </source>
</evidence>
<keyword evidence="1" id="KW-0472">Membrane</keyword>
<dbReference type="PANTHER" id="PTHR34821">
    <property type="entry name" value="INNER MEMBRANE PROTEIN YDCZ"/>
    <property type="match status" value="1"/>
</dbReference>
<dbReference type="InterPro" id="IPR006750">
    <property type="entry name" value="YdcZ"/>
</dbReference>
<organism evidence="3 4">
    <name type="scientific">Reticulomyxa filosa</name>
    <dbReference type="NCBI Taxonomy" id="46433"/>
    <lineage>
        <taxon>Eukaryota</taxon>
        <taxon>Sar</taxon>
        <taxon>Rhizaria</taxon>
        <taxon>Retaria</taxon>
        <taxon>Foraminifera</taxon>
        <taxon>Monothalamids</taxon>
        <taxon>Reticulomyxidae</taxon>
        <taxon>Reticulomyxa</taxon>
    </lineage>
</organism>
<protein>
    <submittedName>
        <fullName evidence="3">Uncharacterized protein</fullName>
    </submittedName>
</protein>
<accession>X6NJ44</accession>
<evidence type="ECO:0000256" key="1">
    <source>
        <dbReference type="SAM" id="Phobius"/>
    </source>
</evidence>
<dbReference type="Pfam" id="PF04657">
    <property type="entry name" value="DMT_YdcZ"/>
    <property type="match status" value="2"/>
</dbReference>
<gene>
    <name evidence="3" type="ORF">RFI_11376</name>
</gene>
<feature type="transmembrane region" description="Helical" evidence="1">
    <location>
        <begin position="393"/>
        <end position="412"/>
    </location>
</feature>
<sequence length="524" mass="57703">MLKSLTLLVLFLFFYEVLCQFFDEVPLFLTWKVISWLSSYHLKKNIYTKQFVSCISKEKMNNQKQNFWSSPLALAKQKMGKKWDTLSQMGIFSVSVMVGALLPIQSGINLVLSRMLSHPLRGAFMSFLVGSIVLSFAWLPKIGGSKDTPTAKQSLTNLLNGLKENKRNLFVFGNGLCGVYAVVSGIYLPPLVGFSLFNVCMVSMQLLSSLIIDWYCQGTCCCFIPVGTVSTSNDQANNEDTNSEEKDSEIVLPTQATITTSPPVEIETDAMARAGTAMNLTKTVESKKVSIWNKLGIVCMFGGVLLFQAPFRLSHNDHVSSKPYLYVLLLLWCMTLGITLTTQTTLNRKLREFTRSPLRSSSLSFYNGTLVLLVLSTLTFVNEPHLHVSCDRWFCFVYWIGGGLIGSTYVTLMTILPTYLGFFGTFVGSICGNFASSILLDALGGFGVPARPITGFQLAGASLVISAVLLVNAKFTCDIPHIRTRLTQVNVIAEINAEQIQSPATVEVADLTVAQSAKSEANQD</sequence>
<keyword evidence="4" id="KW-1185">Reference proteome</keyword>
<feature type="transmembrane region" description="Helical" evidence="1">
    <location>
        <begin position="419"/>
        <end position="440"/>
    </location>
</feature>
<dbReference type="PANTHER" id="PTHR34821:SF2">
    <property type="entry name" value="INNER MEMBRANE PROTEIN YDCZ"/>
    <property type="match status" value="1"/>
</dbReference>
<comment type="caution">
    <text evidence="3">The sequence shown here is derived from an EMBL/GenBank/DDBJ whole genome shotgun (WGS) entry which is preliminary data.</text>
</comment>
<feature type="chain" id="PRO_5004975657" evidence="2">
    <location>
        <begin position="20"/>
        <end position="524"/>
    </location>
</feature>
<keyword evidence="2" id="KW-0732">Signal</keyword>
<reference evidence="3 4" key="1">
    <citation type="journal article" date="2013" name="Curr. Biol.">
        <title>The Genome of the Foraminiferan Reticulomyxa filosa.</title>
        <authorList>
            <person name="Glockner G."/>
            <person name="Hulsmann N."/>
            <person name="Schleicher M."/>
            <person name="Noegel A.A."/>
            <person name="Eichinger L."/>
            <person name="Gallinger C."/>
            <person name="Pawlowski J."/>
            <person name="Sierra R."/>
            <person name="Euteneuer U."/>
            <person name="Pillet L."/>
            <person name="Moustafa A."/>
            <person name="Platzer M."/>
            <person name="Groth M."/>
            <person name="Szafranski K."/>
            <person name="Schliwa M."/>
        </authorList>
    </citation>
    <scope>NUCLEOTIDE SEQUENCE [LARGE SCALE GENOMIC DNA]</scope>
</reference>
<name>X6NJ44_RETFI</name>
<feature type="transmembrane region" description="Helical" evidence="1">
    <location>
        <begin position="119"/>
        <end position="139"/>
    </location>
</feature>
<dbReference type="EMBL" id="ASPP01008302">
    <property type="protein sequence ID" value="ETO25764.1"/>
    <property type="molecule type" value="Genomic_DNA"/>
</dbReference>
<dbReference type="AlphaFoldDB" id="X6NJ44"/>
<feature type="transmembrane region" description="Helical" evidence="1">
    <location>
        <begin position="323"/>
        <end position="342"/>
    </location>
</feature>
<dbReference type="GO" id="GO:0005886">
    <property type="term" value="C:plasma membrane"/>
    <property type="evidence" value="ECO:0007669"/>
    <property type="project" value="TreeGrafter"/>
</dbReference>
<feature type="signal peptide" evidence="2">
    <location>
        <begin position="1"/>
        <end position="19"/>
    </location>
</feature>
<dbReference type="Proteomes" id="UP000023152">
    <property type="component" value="Unassembled WGS sequence"/>
</dbReference>
<feature type="transmembrane region" description="Helical" evidence="1">
    <location>
        <begin position="452"/>
        <end position="473"/>
    </location>
</feature>